<keyword evidence="4" id="KW-1185">Reference proteome</keyword>
<keyword evidence="2" id="KW-0472">Membrane</keyword>
<dbReference type="Pfam" id="PF06103">
    <property type="entry name" value="DUF948"/>
    <property type="match status" value="1"/>
</dbReference>
<keyword evidence="2" id="KW-0812">Transmembrane</keyword>
<keyword evidence="2" id="KW-1133">Transmembrane helix</keyword>
<evidence type="ECO:0000313" key="4">
    <source>
        <dbReference type="Proteomes" id="UP001611580"/>
    </source>
</evidence>
<protein>
    <submittedName>
        <fullName evidence="3">DUF948 domain-containing protein</fullName>
    </submittedName>
</protein>
<organism evidence="3 4">
    <name type="scientific">Promicromonospora kroppenstedtii</name>
    <dbReference type="NCBI Taxonomy" id="440482"/>
    <lineage>
        <taxon>Bacteria</taxon>
        <taxon>Bacillati</taxon>
        <taxon>Actinomycetota</taxon>
        <taxon>Actinomycetes</taxon>
        <taxon>Micrococcales</taxon>
        <taxon>Promicromonosporaceae</taxon>
        <taxon>Promicromonospora</taxon>
    </lineage>
</organism>
<evidence type="ECO:0000256" key="1">
    <source>
        <dbReference type="SAM" id="MobiDB-lite"/>
    </source>
</evidence>
<gene>
    <name evidence="3" type="ORF">ACH47X_12140</name>
</gene>
<reference evidence="3 4" key="1">
    <citation type="submission" date="2024-10" db="EMBL/GenBank/DDBJ databases">
        <title>The Natural Products Discovery Center: Release of the First 8490 Sequenced Strains for Exploring Actinobacteria Biosynthetic Diversity.</title>
        <authorList>
            <person name="Kalkreuter E."/>
            <person name="Kautsar S.A."/>
            <person name="Yang D."/>
            <person name="Bader C.D."/>
            <person name="Teijaro C.N."/>
            <person name="Fluegel L."/>
            <person name="Davis C.M."/>
            <person name="Simpson J.R."/>
            <person name="Lauterbach L."/>
            <person name="Steele A.D."/>
            <person name="Gui C."/>
            <person name="Meng S."/>
            <person name="Li G."/>
            <person name="Viehrig K."/>
            <person name="Ye F."/>
            <person name="Su P."/>
            <person name="Kiefer A.F."/>
            <person name="Nichols A."/>
            <person name="Cepeda A.J."/>
            <person name="Yan W."/>
            <person name="Fan B."/>
            <person name="Jiang Y."/>
            <person name="Adhikari A."/>
            <person name="Zheng C.-J."/>
            <person name="Schuster L."/>
            <person name="Cowan T.M."/>
            <person name="Smanski M.J."/>
            <person name="Chevrette M.G."/>
            <person name="De Carvalho L.P.S."/>
            <person name="Shen B."/>
        </authorList>
    </citation>
    <scope>NUCLEOTIDE SEQUENCE [LARGE SCALE GENOMIC DNA]</scope>
    <source>
        <strain evidence="3 4">NPDC019481</strain>
    </source>
</reference>
<dbReference type="Proteomes" id="UP001611580">
    <property type="component" value="Unassembled WGS sequence"/>
</dbReference>
<dbReference type="InterPro" id="IPR009293">
    <property type="entry name" value="UPF0478"/>
</dbReference>
<feature type="region of interest" description="Disordered" evidence="1">
    <location>
        <begin position="119"/>
        <end position="138"/>
    </location>
</feature>
<sequence length="138" mass="13968">MTLGDLGDVAGLIAAIAFVLLVGFLAVPLWKLGKLLDEARLSVKDVTEHSVPILDEAASTVASANTQLVKVDTITTSAASVSENVSALTGLYAATLGKPLVKVAAFSYGVRQAFGQAKGRSGRHAGSDTNVGASGAEA</sequence>
<accession>A0ABW7XJF4</accession>
<comment type="caution">
    <text evidence="3">The sequence shown here is derived from an EMBL/GenBank/DDBJ whole genome shotgun (WGS) entry which is preliminary data.</text>
</comment>
<feature type="transmembrane region" description="Helical" evidence="2">
    <location>
        <begin position="12"/>
        <end position="30"/>
    </location>
</feature>
<dbReference type="RefSeq" id="WP_036967547.1">
    <property type="nucleotide sequence ID" value="NZ_JBIRYI010000006.1"/>
</dbReference>
<evidence type="ECO:0000256" key="2">
    <source>
        <dbReference type="SAM" id="Phobius"/>
    </source>
</evidence>
<evidence type="ECO:0000313" key="3">
    <source>
        <dbReference type="EMBL" id="MFI2487657.1"/>
    </source>
</evidence>
<name>A0ABW7XJF4_9MICO</name>
<proteinExistence type="predicted"/>
<dbReference type="EMBL" id="JBIRYI010000006">
    <property type="protein sequence ID" value="MFI2487657.1"/>
    <property type="molecule type" value="Genomic_DNA"/>
</dbReference>